<name>A0A5C5VNJ0_9PLAN</name>
<evidence type="ECO:0000313" key="2">
    <source>
        <dbReference type="Proteomes" id="UP000317243"/>
    </source>
</evidence>
<sequence length="356" mass="41137">MVQLSADITRYLASPVTNEERNVILGDLFSLKKNYIQQFLLKHQLDDSGTKQALKERVQQGLANHIISVADVIAYLDKVLPWGKQHIYLLHGPKAPIQRWRNPEWLRNHLSQFRLDSFLNTQRSLFLPKSLQLSAIDCDGHRLRVTAVVRRDWLERNPALDTQRELSDDHVIRNRGFFVRSSRCLVVFEWDLRCNTGFLQISQLPTGSRYGDIAKEFWRLVNAWLPLSRFTIVSLHPAIKRLHELEEIGLGESRSHGVNYRTPEGRRIEGRSASSTDSLCGEQSVDLAMRAARNSGIGQLGNFYWLPSRCQFNPLNRELHTVLIGSENRINFPTHQSEERVRYVLSRIRHHCKSSS</sequence>
<reference evidence="1 2" key="1">
    <citation type="submission" date="2019-02" db="EMBL/GenBank/DDBJ databases">
        <title>Deep-cultivation of Planctomycetes and their phenomic and genomic characterization uncovers novel biology.</title>
        <authorList>
            <person name="Wiegand S."/>
            <person name="Jogler M."/>
            <person name="Boedeker C."/>
            <person name="Pinto D."/>
            <person name="Vollmers J."/>
            <person name="Rivas-Marin E."/>
            <person name="Kohn T."/>
            <person name="Peeters S.H."/>
            <person name="Heuer A."/>
            <person name="Rast P."/>
            <person name="Oberbeckmann S."/>
            <person name="Bunk B."/>
            <person name="Jeske O."/>
            <person name="Meyerdierks A."/>
            <person name="Storesund J.E."/>
            <person name="Kallscheuer N."/>
            <person name="Luecker S."/>
            <person name="Lage O.M."/>
            <person name="Pohl T."/>
            <person name="Merkel B.J."/>
            <person name="Hornburger P."/>
            <person name="Mueller R.-W."/>
            <person name="Bruemmer F."/>
            <person name="Labrenz M."/>
            <person name="Spormann A.M."/>
            <person name="Op Den Camp H."/>
            <person name="Overmann J."/>
            <person name="Amann R."/>
            <person name="Jetten M.S.M."/>
            <person name="Mascher T."/>
            <person name="Medema M.H."/>
            <person name="Devos D.P."/>
            <person name="Kaster A.-K."/>
            <person name="Ovreas L."/>
            <person name="Rohde M."/>
            <person name="Galperin M.Y."/>
            <person name="Jogler C."/>
        </authorList>
    </citation>
    <scope>NUCLEOTIDE SEQUENCE [LARGE SCALE GENOMIC DNA]</scope>
    <source>
        <strain evidence="1 2">KOR42</strain>
    </source>
</reference>
<dbReference type="RefSeq" id="WP_146512248.1">
    <property type="nucleotide sequence ID" value="NZ_SIHI01000052.1"/>
</dbReference>
<gene>
    <name evidence="1" type="ORF">KOR42_49360</name>
</gene>
<protein>
    <submittedName>
        <fullName evidence="1">Uncharacterized protein</fullName>
    </submittedName>
</protein>
<proteinExistence type="predicted"/>
<dbReference type="AlphaFoldDB" id="A0A5C5VNJ0"/>
<evidence type="ECO:0000313" key="1">
    <source>
        <dbReference type="EMBL" id="TWT40194.1"/>
    </source>
</evidence>
<accession>A0A5C5VNJ0</accession>
<keyword evidence="2" id="KW-1185">Reference proteome</keyword>
<dbReference type="OrthoDB" id="260116at2"/>
<dbReference type="EMBL" id="SIHI01000052">
    <property type="protein sequence ID" value="TWT40194.1"/>
    <property type="molecule type" value="Genomic_DNA"/>
</dbReference>
<comment type="caution">
    <text evidence="1">The sequence shown here is derived from an EMBL/GenBank/DDBJ whole genome shotgun (WGS) entry which is preliminary data.</text>
</comment>
<organism evidence="1 2">
    <name type="scientific">Thalassoglobus neptunius</name>
    <dbReference type="NCBI Taxonomy" id="1938619"/>
    <lineage>
        <taxon>Bacteria</taxon>
        <taxon>Pseudomonadati</taxon>
        <taxon>Planctomycetota</taxon>
        <taxon>Planctomycetia</taxon>
        <taxon>Planctomycetales</taxon>
        <taxon>Planctomycetaceae</taxon>
        <taxon>Thalassoglobus</taxon>
    </lineage>
</organism>
<dbReference type="Proteomes" id="UP000317243">
    <property type="component" value="Unassembled WGS sequence"/>
</dbReference>